<keyword evidence="2" id="KW-0489">Methyltransferase</keyword>
<dbReference type="InterPro" id="IPR050447">
    <property type="entry name" value="Erg6_SMT_methyltransf"/>
</dbReference>
<dbReference type="InterPro" id="IPR041698">
    <property type="entry name" value="Methyltransf_25"/>
</dbReference>
<proteinExistence type="predicted"/>
<protein>
    <submittedName>
        <fullName evidence="2">Class I SAM-dependent methyltransferase</fullName>
    </submittedName>
</protein>
<dbReference type="KEGG" id="halc:EY643_09240"/>
<dbReference type="OrthoDB" id="529208at2"/>
<feature type="domain" description="Methyltransferase" evidence="1">
    <location>
        <begin position="42"/>
        <end position="136"/>
    </location>
</feature>
<dbReference type="InterPro" id="IPR029063">
    <property type="entry name" value="SAM-dependent_MTases_sf"/>
</dbReference>
<dbReference type="GO" id="GO:0032259">
    <property type="term" value="P:methylation"/>
    <property type="evidence" value="ECO:0007669"/>
    <property type="project" value="UniProtKB-KW"/>
</dbReference>
<name>A0A5P9NK15_9GAMM</name>
<accession>A0A5P9NK15</accession>
<dbReference type="AlphaFoldDB" id="A0A5P9NK15"/>
<dbReference type="GO" id="GO:0008168">
    <property type="term" value="F:methyltransferase activity"/>
    <property type="evidence" value="ECO:0007669"/>
    <property type="project" value="UniProtKB-KW"/>
</dbReference>
<dbReference type="CDD" id="cd02440">
    <property type="entry name" value="AdoMet_MTases"/>
    <property type="match status" value="1"/>
</dbReference>
<evidence type="ECO:0000259" key="1">
    <source>
        <dbReference type="Pfam" id="PF13649"/>
    </source>
</evidence>
<sequence>MDELALLEDLFLGTPRQGPGSPDTVRRALELCALDAASELQVADIGCGTGASTLQLAQILNASITAVDFLPRFLARLDATALDAGLASKIHTLCCSMGALPFAANSMDMLWSEGAIYNMGFASGVKAWHPFLKPGGLLVVSEITWSHSAPADELRAFWQRAYPEVDTAGNKIRVLEANGYSPIGYFLLPEECWTEHYYAPLAAEFEPFLKRHEDSEAASAIVAENRAEIALHEKYSGDFSYGMYIARKC</sequence>
<reference evidence="2 3" key="1">
    <citation type="submission" date="2019-02" db="EMBL/GenBank/DDBJ databases">
        <authorList>
            <person name="Li S.-H."/>
        </authorList>
    </citation>
    <scope>NUCLEOTIDE SEQUENCE [LARGE SCALE GENOMIC DNA]</scope>
    <source>
        <strain evidence="2 3">IMCC14385</strain>
    </source>
</reference>
<dbReference type="SUPFAM" id="SSF53335">
    <property type="entry name" value="S-adenosyl-L-methionine-dependent methyltransferases"/>
    <property type="match status" value="1"/>
</dbReference>
<dbReference type="RefSeq" id="WP_152661933.1">
    <property type="nucleotide sequence ID" value="NZ_CP036422.1"/>
</dbReference>
<keyword evidence="3" id="KW-1185">Reference proteome</keyword>
<dbReference type="EMBL" id="CP036422">
    <property type="protein sequence ID" value="QFU75826.1"/>
    <property type="molecule type" value="Genomic_DNA"/>
</dbReference>
<dbReference type="Proteomes" id="UP000326287">
    <property type="component" value="Chromosome"/>
</dbReference>
<dbReference type="PANTHER" id="PTHR44068">
    <property type="entry name" value="ZGC:194242"/>
    <property type="match status" value="1"/>
</dbReference>
<dbReference type="Gene3D" id="3.40.50.150">
    <property type="entry name" value="Vaccinia Virus protein VP39"/>
    <property type="match status" value="1"/>
</dbReference>
<dbReference type="PANTHER" id="PTHR44068:SF11">
    <property type="entry name" value="GERANYL DIPHOSPHATE 2-C-METHYLTRANSFERASE"/>
    <property type="match status" value="1"/>
</dbReference>
<evidence type="ECO:0000313" key="2">
    <source>
        <dbReference type="EMBL" id="QFU75826.1"/>
    </source>
</evidence>
<dbReference type="Pfam" id="PF13649">
    <property type="entry name" value="Methyltransf_25"/>
    <property type="match status" value="1"/>
</dbReference>
<gene>
    <name evidence="2" type="ORF">EY643_09240</name>
</gene>
<organism evidence="2 3">
    <name type="scientific">Halioglobus maricola</name>
    <dbReference type="NCBI Taxonomy" id="2601894"/>
    <lineage>
        <taxon>Bacteria</taxon>
        <taxon>Pseudomonadati</taxon>
        <taxon>Pseudomonadota</taxon>
        <taxon>Gammaproteobacteria</taxon>
        <taxon>Cellvibrionales</taxon>
        <taxon>Halieaceae</taxon>
        <taxon>Halioglobus</taxon>
    </lineage>
</organism>
<evidence type="ECO:0000313" key="3">
    <source>
        <dbReference type="Proteomes" id="UP000326287"/>
    </source>
</evidence>
<keyword evidence="2" id="KW-0808">Transferase</keyword>